<keyword evidence="3" id="KW-0536">Nodulation</keyword>
<keyword evidence="2" id="KW-0813">Transport</keyword>
<comment type="similarity">
    <text evidence="1">Belongs to the ABC transporter superfamily.</text>
</comment>
<dbReference type="GO" id="GO:0016887">
    <property type="term" value="F:ATP hydrolysis activity"/>
    <property type="evidence" value="ECO:0007669"/>
    <property type="project" value="InterPro"/>
</dbReference>
<evidence type="ECO:0000256" key="3">
    <source>
        <dbReference type="ARBA" id="ARBA00022458"/>
    </source>
</evidence>
<reference evidence="7 8" key="1">
    <citation type="submission" date="2015-03" db="EMBL/GenBank/DDBJ databases">
        <title>Genome assembly of Sandaracinus amylolyticus DSM 53668.</title>
        <authorList>
            <person name="Sharma G."/>
            <person name="Subramanian S."/>
        </authorList>
    </citation>
    <scope>NUCLEOTIDE SEQUENCE [LARGE SCALE GENOMIC DNA]</scope>
    <source>
        <strain evidence="7 8">DSM 53668</strain>
    </source>
</reference>
<dbReference type="GO" id="GO:0005524">
    <property type="term" value="F:ATP binding"/>
    <property type="evidence" value="ECO:0007669"/>
    <property type="project" value="UniProtKB-KW"/>
</dbReference>
<evidence type="ECO:0000256" key="1">
    <source>
        <dbReference type="ARBA" id="ARBA00005417"/>
    </source>
</evidence>
<dbReference type="SMART" id="SM00382">
    <property type="entry name" value="AAA"/>
    <property type="match status" value="1"/>
</dbReference>
<dbReference type="InterPro" id="IPR003439">
    <property type="entry name" value="ABC_transporter-like_ATP-bd"/>
</dbReference>
<dbReference type="InterPro" id="IPR050763">
    <property type="entry name" value="ABC_transporter_ATP-binding"/>
</dbReference>
<dbReference type="EMBL" id="CP011125">
    <property type="protein sequence ID" value="AKF08930.1"/>
    <property type="molecule type" value="Genomic_DNA"/>
</dbReference>
<gene>
    <name evidence="7" type="ORF">DB32_006079</name>
</gene>
<accession>A0A0F6W6V2</accession>
<keyword evidence="4" id="KW-0547">Nucleotide-binding</keyword>
<dbReference type="PROSITE" id="PS50893">
    <property type="entry name" value="ABC_TRANSPORTER_2"/>
    <property type="match status" value="1"/>
</dbReference>
<dbReference type="PANTHER" id="PTHR42711:SF5">
    <property type="entry name" value="ABC TRANSPORTER ATP-BINDING PROTEIN NATA"/>
    <property type="match status" value="1"/>
</dbReference>
<dbReference type="CDD" id="cd03230">
    <property type="entry name" value="ABC_DR_subfamily_A"/>
    <property type="match status" value="1"/>
</dbReference>
<organism evidence="7 8">
    <name type="scientific">Sandaracinus amylolyticus</name>
    <dbReference type="NCBI Taxonomy" id="927083"/>
    <lineage>
        <taxon>Bacteria</taxon>
        <taxon>Pseudomonadati</taxon>
        <taxon>Myxococcota</taxon>
        <taxon>Polyangia</taxon>
        <taxon>Polyangiales</taxon>
        <taxon>Sandaracinaceae</taxon>
        <taxon>Sandaracinus</taxon>
    </lineage>
</organism>
<dbReference type="SUPFAM" id="SSF52540">
    <property type="entry name" value="P-loop containing nucleoside triphosphate hydrolases"/>
    <property type="match status" value="1"/>
</dbReference>
<name>A0A0F6W6V2_9BACT</name>
<dbReference type="Proteomes" id="UP000034883">
    <property type="component" value="Chromosome"/>
</dbReference>
<dbReference type="InterPro" id="IPR027417">
    <property type="entry name" value="P-loop_NTPase"/>
</dbReference>
<dbReference type="PANTHER" id="PTHR42711">
    <property type="entry name" value="ABC TRANSPORTER ATP-BINDING PROTEIN"/>
    <property type="match status" value="1"/>
</dbReference>
<dbReference type="Pfam" id="PF00005">
    <property type="entry name" value="ABC_tran"/>
    <property type="match status" value="1"/>
</dbReference>
<evidence type="ECO:0000313" key="7">
    <source>
        <dbReference type="EMBL" id="AKF08930.1"/>
    </source>
</evidence>
<dbReference type="STRING" id="927083.DB32_006079"/>
<dbReference type="InterPro" id="IPR003593">
    <property type="entry name" value="AAA+_ATPase"/>
</dbReference>
<protein>
    <submittedName>
        <fullName evidence="7">Methionine ABC transporter ATP-binding protein</fullName>
    </submittedName>
</protein>
<proteinExistence type="inferred from homology"/>
<feature type="domain" description="ABC transporter" evidence="6">
    <location>
        <begin position="8"/>
        <end position="224"/>
    </location>
</feature>
<sequence>MTIDFERVDARGLVKTFGPTRALAGVDVALRAGLVTVIEGPNGSGKTTLLGILSLLVRPTRGTVRFGSHDALASADALRATIGVLAHAAMVYPDLTGAESLALAAKLHGVRDADRRIAALRERFEIGPFGERPTRTYSRGQLQRIALARALIHEPRLLLLDEPSTGLDPASVDRLIAAVRVERARGAIVVLVTHDVPLAEAIGDRRVRLSRGRVEQDEPLAGATT</sequence>
<evidence type="ECO:0000256" key="2">
    <source>
        <dbReference type="ARBA" id="ARBA00022448"/>
    </source>
</evidence>
<evidence type="ECO:0000256" key="5">
    <source>
        <dbReference type="ARBA" id="ARBA00022840"/>
    </source>
</evidence>
<dbReference type="AlphaFoldDB" id="A0A0F6W6V2"/>
<evidence type="ECO:0000256" key="4">
    <source>
        <dbReference type="ARBA" id="ARBA00022741"/>
    </source>
</evidence>
<evidence type="ECO:0000313" key="8">
    <source>
        <dbReference type="Proteomes" id="UP000034883"/>
    </source>
</evidence>
<dbReference type="RefSeq" id="WP_157069539.1">
    <property type="nucleotide sequence ID" value="NZ_CP011125.1"/>
</dbReference>
<keyword evidence="5 7" id="KW-0067">ATP-binding</keyword>
<dbReference type="KEGG" id="samy:DB32_006079"/>
<evidence type="ECO:0000259" key="6">
    <source>
        <dbReference type="PROSITE" id="PS50893"/>
    </source>
</evidence>
<dbReference type="Gene3D" id="3.40.50.300">
    <property type="entry name" value="P-loop containing nucleotide triphosphate hydrolases"/>
    <property type="match status" value="1"/>
</dbReference>
<keyword evidence="8" id="KW-1185">Reference proteome</keyword>
<dbReference type="OrthoDB" id="9809450at2"/>